<dbReference type="GO" id="GO:0004497">
    <property type="term" value="F:monooxygenase activity"/>
    <property type="evidence" value="ECO:0007669"/>
    <property type="project" value="UniProtKB-KW"/>
</dbReference>
<dbReference type="AlphaFoldDB" id="A0A8J6HIN4"/>
<organism evidence="15 16">
    <name type="scientific">Tenebrio molitor</name>
    <name type="common">Yellow mealworm beetle</name>
    <dbReference type="NCBI Taxonomy" id="7067"/>
    <lineage>
        <taxon>Eukaryota</taxon>
        <taxon>Metazoa</taxon>
        <taxon>Ecdysozoa</taxon>
        <taxon>Arthropoda</taxon>
        <taxon>Hexapoda</taxon>
        <taxon>Insecta</taxon>
        <taxon>Pterygota</taxon>
        <taxon>Neoptera</taxon>
        <taxon>Endopterygota</taxon>
        <taxon>Coleoptera</taxon>
        <taxon>Polyphaga</taxon>
        <taxon>Cucujiformia</taxon>
        <taxon>Tenebrionidae</taxon>
        <taxon>Tenebrio</taxon>
    </lineage>
</organism>
<comment type="caution">
    <text evidence="15">The sequence shown here is derived from an EMBL/GenBank/DDBJ whole genome shotgun (WGS) entry which is preliminary data.</text>
</comment>
<dbReference type="InterPro" id="IPR001128">
    <property type="entry name" value="Cyt_P450"/>
</dbReference>
<evidence type="ECO:0000313" key="15">
    <source>
        <dbReference type="EMBL" id="KAH0815052.1"/>
    </source>
</evidence>
<evidence type="ECO:0000256" key="8">
    <source>
        <dbReference type="ARBA" id="ARBA00022848"/>
    </source>
</evidence>
<sequence length="533" mass="61110">MLGWLEGVRFRCKTVEKTQALFSKNINNNKDGLREGLLSDSSTWGAFPERSYSRLSAGGASGAEPVGRAVRVDVPTALSDRSRRIVLDLLRDVLQFIGSDDGATFAYYLYYIYCFNYWKKKNLPTLNPRFPVGDLGLAAWGKESLFIRLQNIYNEIKSNGHKHGGLYFFNGPIYFPVHPEMVKRVLVSDFDHFVDRGMYENSHKVPLSSHIFSMRGDQWRSIRTKMSPTFTSGKMKSMYNIVVKYCDNLVKVLEPLDGNEVDVKDVFRRFTCDIVGSTSFGIDCNSLNYPDTEFVRMVERIFAHSVWKLLKVAFEEGLQNPGNIIKISHSDKTVEQYFTNLVKETVEYRDKNNVVRDDFLNILIQLRDREGMSFKEIVAQSFLFFTAGFETSSLTLSYCIHELAHNQEIQDSARKEIAEKLGRDSSKYCYEDVLSLPCLDKMVKETLRKYPPAAMLNRICVKQYHIPDTDTVIEEGTPVVISLLGLQRDPEYFPDPLKFDPERFGTSNNITPYTYLPFGDGPRNCIGVHFQIF</sequence>
<dbReference type="PANTHER" id="PTHR24292">
    <property type="entry name" value="CYTOCHROME P450"/>
    <property type="match status" value="1"/>
</dbReference>
<dbReference type="InterPro" id="IPR036396">
    <property type="entry name" value="Cyt_P450_sf"/>
</dbReference>
<evidence type="ECO:0000256" key="3">
    <source>
        <dbReference type="ARBA" id="ARBA00004406"/>
    </source>
</evidence>
<keyword evidence="16" id="KW-1185">Reference proteome</keyword>
<keyword evidence="9 14" id="KW-0560">Oxidoreductase</keyword>
<dbReference type="PRINTS" id="PR00463">
    <property type="entry name" value="EP450I"/>
</dbReference>
<dbReference type="Gene3D" id="1.10.630.10">
    <property type="entry name" value="Cytochrome P450"/>
    <property type="match status" value="1"/>
</dbReference>
<dbReference type="PRINTS" id="PR00385">
    <property type="entry name" value="P450"/>
</dbReference>
<dbReference type="GO" id="GO:0016705">
    <property type="term" value="F:oxidoreductase activity, acting on paired donors, with incorporation or reduction of molecular oxygen"/>
    <property type="evidence" value="ECO:0007669"/>
    <property type="project" value="InterPro"/>
</dbReference>
<comment type="similarity">
    <text evidence="4 14">Belongs to the cytochrome P450 family.</text>
</comment>
<evidence type="ECO:0000256" key="11">
    <source>
        <dbReference type="ARBA" id="ARBA00023033"/>
    </source>
</evidence>
<evidence type="ECO:0000256" key="4">
    <source>
        <dbReference type="ARBA" id="ARBA00010617"/>
    </source>
</evidence>
<dbReference type="SUPFAM" id="SSF48264">
    <property type="entry name" value="Cytochrome P450"/>
    <property type="match status" value="1"/>
</dbReference>
<keyword evidence="6 13" id="KW-0479">Metal-binding</keyword>
<dbReference type="GO" id="GO:0005506">
    <property type="term" value="F:iron ion binding"/>
    <property type="evidence" value="ECO:0007669"/>
    <property type="project" value="InterPro"/>
</dbReference>
<dbReference type="FunFam" id="1.10.630.10:FF:000042">
    <property type="entry name" value="Cytochrome P450"/>
    <property type="match status" value="1"/>
</dbReference>
<protein>
    <recommendedName>
        <fullName evidence="17">Cytochrome P450 monooxygenase</fullName>
    </recommendedName>
</protein>
<dbReference type="InterPro" id="IPR002401">
    <property type="entry name" value="Cyt_P450_E_grp-I"/>
</dbReference>
<evidence type="ECO:0000256" key="5">
    <source>
        <dbReference type="ARBA" id="ARBA00022617"/>
    </source>
</evidence>
<evidence type="ECO:0000256" key="7">
    <source>
        <dbReference type="ARBA" id="ARBA00022824"/>
    </source>
</evidence>
<evidence type="ECO:0000313" key="16">
    <source>
        <dbReference type="Proteomes" id="UP000719412"/>
    </source>
</evidence>
<keyword evidence="8" id="KW-0492">Microsome</keyword>
<gene>
    <name evidence="15" type="ORF">GEV33_007740</name>
</gene>
<evidence type="ECO:0000256" key="13">
    <source>
        <dbReference type="PIRSR" id="PIRSR602401-1"/>
    </source>
</evidence>
<keyword evidence="7" id="KW-0256">Endoplasmic reticulum</keyword>
<keyword evidence="12" id="KW-0472">Membrane</keyword>
<dbReference type="GO" id="GO:0020037">
    <property type="term" value="F:heme binding"/>
    <property type="evidence" value="ECO:0007669"/>
    <property type="project" value="InterPro"/>
</dbReference>
<evidence type="ECO:0008006" key="17">
    <source>
        <dbReference type="Google" id="ProtNLM"/>
    </source>
</evidence>
<comment type="cofactor">
    <cofactor evidence="1 13">
        <name>heme</name>
        <dbReference type="ChEBI" id="CHEBI:30413"/>
    </cofactor>
</comment>
<dbReference type="EMBL" id="JABDTM020023634">
    <property type="protein sequence ID" value="KAH0815052.1"/>
    <property type="molecule type" value="Genomic_DNA"/>
</dbReference>
<dbReference type="CDD" id="cd11056">
    <property type="entry name" value="CYP6-like"/>
    <property type="match status" value="1"/>
</dbReference>
<evidence type="ECO:0000256" key="9">
    <source>
        <dbReference type="ARBA" id="ARBA00023002"/>
    </source>
</evidence>
<dbReference type="Proteomes" id="UP000719412">
    <property type="component" value="Unassembled WGS sequence"/>
</dbReference>
<proteinExistence type="inferred from homology"/>
<evidence type="ECO:0000256" key="14">
    <source>
        <dbReference type="RuleBase" id="RU000461"/>
    </source>
</evidence>
<dbReference type="InterPro" id="IPR017972">
    <property type="entry name" value="Cyt_P450_CS"/>
</dbReference>
<reference evidence="15" key="1">
    <citation type="journal article" date="2020" name="J Insects Food Feed">
        <title>The yellow mealworm (Tenebrio molitor) genome: a resource for the emerging insects as food and feed industry.</title>
        <authorList>
            <person name="Eriksson T."/>
            <person name="Andere A."/>
            <person name="Kelstrup H."/>
            <person name="Emery V."/>
            <person name="Picard C."/>
        </authorList>
    </citation>
    <scope>NUCLEOTIDE SEQUENCE</scope>
    <source>
        <strain evidence="15">Stoneville</strain>
        <tissue evidence="15">Whole head</tissue>
    </source>
</reference>
<evidence type="ECO:0000256" key="10">
    <source>
        <dbReference type="ARBA" id="ARBA00023004"/>
    </source>
</evidence>
<keyword evidence="11 14" id="KW-0503">Monooxygenase</keyword>
<name>A0A8J6HIN4_TENMO</name>
<evidence type="ECO:0000256" key="12">
    <source>
        <dbReference type="ARBA" id="ARBA00023136"/>
    </source>
</evidence>
<comment type="subcellular location">
    <subcellularLocation>
        <location evidence="3">Endoplasmic reticulum membrane</location>
        <topology evidence="3">Peripheral membrane protein</topology>
    </subcellularLocation>
    <subcellularLocation>
        <location evidence="2">Microsome membrane</location>
        <topology evidence="2">Peripheral membrane protein</topology>
    </subcellularLocation>
</comment>
<evidence type="ECO:0000256" key="1">
    <source>
        <dbReference type="ARBA" id="ARBA00001971"/>
    </source>
</evidence>
<evidence type="ECO:0000256" key="2">
    <source>
        <dbReference type="ARBA" id="ARBA00004174"/>
    </source>
</evidence>
<reference evidence="15" key="2">
    <citation type="submission" date="2021-08" db="EMBL/GenBank/DDBJ databases">
        <authorList>
            <person name="Eriksson T."/>
        </authorList>
    </citation>
    <scope>NUCLEOTIDE SEQUENCE</scope>
    <source>
        <strain evidence="15">Stoneville</strain>
        <tissue evidence="15">Whole head</tissue>
    </source>
</reference>
<dbReference type="GO" id="GO:0005789">
    <property type="term" value="C:endoplasmic reticulum membrane"/>
    <property type="evidence" value="ECO:0007669"/>
    <property type="project" value="UniProtKB-SubCell"/>
</dbReference>
<evidence type="ECO:0000256" key="6">
    <source>
        <dbReference type="ARBA" id="ARBA00022723"/>
    </source>
</evidence>
<keyword evidence="10 13" id="KW-0408">Iron</keyword>
<dbReference type="InterPro" id="IPR050476">
    <property type="entry name" value="Insect_CytP450_Detox"/>
</dbReference>
<dbReference type="PANTHER" id="PTHR24292:SF100">
    <property type="entry name" value="CYTOCHROME P450 6A16, ISOFORM B-RELATED"/>
    <property type="match status" value="1"/>
</dbReference>
<accession>A0A8J6HIN4</accession>
<dbReference type="Pfam" id="PF00067">
    <property type="entry name" value="p450"/>
    <property type="match status" value="1"/>
</dbReference>
<dbReference type="PROSITE" id="PS00086">
    <property type="entry name" value="CYTOCHROME_P450"/>
    <property type="match status" value="1"/>
</dbReference>
<keyword evidence="5 13" id="KW-0349">Heme</keyword>
<feature type="binding site" description="axial binding residue" evidence="13">
    <location>
        <position position="525"/>
    </location>
    <ligand>
        <name>heme</name>
        <dbReference type="ChEBI" id="CHEBI:30413"/>
    </ligand>
    <ligandPart>
        <name>Fe</name>
        <dbReference type="ChEBI" id="CHEBI:18248"/>
    </ligandPart>
</feature>